<feature type="region of interest" description="Disordered" evidence="6">
    <location>
        <begin position="537"/>
        <end position="570"/>
    </location>
</feature>
<dbReference type="GeneID" id="24562922"/>
<keyword evidence="1" id="KW-0479">Metal-binding</keyword>
<dbReference type="RefSeq" id="XP_012766567.1">
    <property type="nucleotide sequence ID" value="XM_012911113.1"/>
</dbReference>
<evidence type="ECO:0000256" key="1">
    <source>
        <dbReference type="ARBA" id="ARBA00022723"/>
    </source>
</evidence>
<dbReference type="InterPro" id="IPR045098">
    <property type="entry name" value="Fyv10_fam"/>
</dbReference>
<keyword evidence="2 4" id="KW-0863">Zinc-finger</keyword>
<dbReference type="Proteomes" id="UP000033188">
    <property type="component" value="Chromosome 1"/>
</dbReference>
<reference evidence="10" key="1">
    <citation type="journal article" date="2014" name="Nucleic Acids Res.">
        <title>The evolutionary dynamics of variant antigen genes in Babesia reveal a history of genomic innovation underlying host-parasite interaction.</title>
        <authorList>
            <person name="Jackson A.P."/>
            <person name="Otto T.D."/>
            <person name="Darby A."/>
            <person name="Ramaprasad A."/>
            <person name="Xia D."/>
            <person name="Echaide I.E."/>
            <person name="Farber M."/>
            <person name="Gahlot S."/>
            <person name="Gamble J."/>
            <person name="Gupta D."/>
            <person name="Gupta Y."/>
            <person name="Jackson L."/>
            <person name="Malandrin L."/>
            <person name="Malas T.B."/>
            <person name="Moussa E."/>
            <person name="Nair M."/>
            <person name="Reid A.J."/>
            <person name="Sanders M."/>
            <person name="Sharma J."/>
            <person name="Tracey A."/>
            <person name="Quail M.A."/>
            <person name="Weir W."/>
            <person name="Wastling J.M."/>
            <person name="Hall N."/>
            <person name="Willadsen P."/>
            <person name="Lingelbach K."/>
            <person name="Shiels B."/>
            <person name="Tait A."/>
            <person name="Berriman M."/>
            <person name="Allred D.R."/>
            <person name="Pain A."/>
        </authorList>
    </citation>
    <scope>NUCLEOTIDE SEQUENCE [LARGE SCALE GENOMIC DNA]</scope>
    <source>
        <strain evidence="10">Bond</strain>
    </source>
</reference>
<evidence type="ECO:0000313" key="10">
    <source>
        <dbReference type="Proteomes" id="UP000033188"/>
    </source>
</evidence>
<dbReference type="SMART" id="SM00184">
    <property type="entry name" value="RING"/>
    <property type="match status" value="1"/>
</dbReference>
<feature type="compositionally biased region" description="Low complexity" evidence="6">
    <location>
        <begin position="85"/>
        <end position="96"/>
    </location>
</feature>
<protein>
    <submittedName>
        <fullName evidence="9">MACROPHAGE ERYTHROBLAST ATTACHER-RELATED domain containing protein, putative</fullName>
    </submittedName>
</protein>
<dbReference type="GO" id="GO:0034657">
    <property type="term" value="C:GID complex"/>
    <property type="evidence" value="ECO:0007669"/>
    <property type="project" value="TreeGrafter"/>
</dbReference>
<feature type="region of interest" description="Disordered" evidence="6">
    <location>
        <begin position="351"/>
        <end position="374"/>
    </location>
</feature>
<dbReference type="GO" id="GO:0043161">
    <property type="term" value="P:proteasome-mediated ubiquitin-dependent protein catabolic process"/>
    <property type="evidence" value="ECO:0007669"/>
    <property type="project" value="InterPro"/>
</dbReference>
<accession>A0A061D0Q5</accession>
<dbReference type="PANTHER" id="PTHR12170">
    <property type="entry name" value="MACROPHAGE ERYTHROBLAST ATTACHER-RELATED"/>
    <property type="match status" value="1"/>
</dbReference>
<name>A0A061D0Q5_BABBI</name>
<dbReference type="PANTHER" id="PTHR12170:SF3">
    <property type="entry name" value="GH10162P"/>
    <property type="match status" value="1"/>
</dbReference>
<dbReference type="SUPFAM" id="SSF57850">
    <property type="entry name" value="RING/U-box"/>
    <property type="match status" value="1"/>
</dbReference>
<feature type="region of interest" description="Disordered" evidence="6">
    <location>
        <begin position="454"/>
        <end position="473"/>
    </location>
</feature>
<evidence type="ECO:0000313" key="9">
    <source>
        <dbReference type="EMBL" id="CDR94381.1"/>
    </source>
</evidence>
<proteinExistence type="predicted"/>
<evidence type="ECO:0000259" key="7">
    <source>
        <dbReference type="PROSITE" id="PS50089"/>
    </source>
</evidence>
<organism evidence="9 10">
    <name type="scientific">Babesia bigemina</name>
    <dbReference type="NCBI Taxonomy" id="5866"/>
    <lineage>
        <taxon>Eukaryota</taxon>
        <taxon>Sar</taxon>
        <taxon>Alveolata</taxon>
        <taxon>Apicomplexa</taxon>
        <taxon>Aconoidasida</taxon>
        <taxon>Piroplasmida</taxon>
        <taxon>Babesiidae</taxon>
        <taxon>Babesia</taxon>
    </lineage>
</organism>
<dbReference type="InterPro" id="IPR013083">
    <property type="entry name" value="Znf_RING/FYVE/PHD"/>
</dbReference>
<dbReference type="GO" id="GO:0008270">
    <property type="term" value="F:zinc ion binding"/>
    <property type="evidence" value="ECO:0007669"/>
    <property type="project" value="UniProtKB-KW"/>
</dbReference>
<dbReference type="InterPro" id="IPR017907">
    <property type="entry name" value="Znf_RING_CS"/>
</dbReference>
<sequence length="939" mass="103822">MGSLLQDAISLEKRRKSLFSDLYAQIDSLKNLVEDAVVALSDTNGVNKTTVESAPTSTDKAAGNGSSEPSASVCNKGRANHGVSAAGAPGKATATAADKDQHDVGFRATLADLSKAVKSLDVYRRGSKITKEFKNQYLKLGKKCFKPGHNGDNQVLPPLDFDDQLVVQMIGMHLLHYGMFDVYEALKAEANERWGANCRAKVSGAVVRAYRILHDMLGKLRNNDINPLIDWVKRQVAGSHLHVDRFNALLLKLYKVQLLGDLYVFRDGEIQHQEFSLTPERISKVKSSGLSQMWNCHNANIGELLTQVLLGENLPSASEFLSLRLDTEKSFVRIFCESGVRIKRSESSAFSHLDSGKRTRRQRQGWDQKYEETSEKKSKALYAGNLSLEEELSQDDYLVRSKLPPEVKQNPVTVSWLGILEARSTSSGTSRNHEQPSRQSKRPTKILTKGWMNRLERGNPPRRSPRVNCSRLQSPSLSQSTDIYLAKMELIGYKTYRKQLYFMETLCAMNGDPETVCRQIIPDQPFRFDTFSLLHHDSDETDNQDDGYASSDDCEPEGDGHSSATAVLMNPGNNSDESFLNVTNVNQLALLAEYPLFLQTGTAQQHSQEFNVASSAEDPQQTLSLTVYTGPPVTSEEMYATQNAANESSTGGIAGRRIRITFPTRPSLVDVLPSHGHRIAFRGLRGNAEEAEPTSPGTGSSSTSRVEGERPTIVREPANINVRGILRMIMRGIAGDTSGSADTVVQLSPSTRTSLPSSGVRNESVATMRQAFATGLHAASRPKQGSFETAYVREDTDEYVRVFLPYESPISVLVCAGYLLHPRLANIVDIPHSNKQVLSELGSWMRTCKQLPIESDLGPAFCFHSCLTCPISKDQTCSLNPPVMLICGHVICSICVESFGNSRRKLEFKCPMCPRVMRPNETKQLFLDWNSCGLDEPAL</sequence>
<feature type="region of interest" description="Disordered" evidence="6">
    <location>
        <begin position="685"/>
        <end position="710"/>
    </location>
</feature>
<feature type="compositionally biased region" description="Low complexity" evidence="6">
    <location>
        <begin position="693"/>
        <end position="704"/>
    </location>
</feature>
<evidence type="ECO:0000256" key="4">
    <source>
        <dbReference type="PROSITE-ProRule" id="PRU00175"/>
    </source>
</evidence>
<dbReference type="KEGG" id="bbig:BBBOND_0106900"/>
<dbReference type="EMBL" id="LK391707">
    <property type="protein sequence ID" value="CDR94381.1"/>
    <property type="molecule type" value="Genomic_DNA"/>
</dbReference>
<feature type="domain" description="RING-Gid-type" evidence="8">
    <location>
        <begin position="869"/>
        <end position="913"/>
    </location>
</feature>
<dbReference type="GO" id="GO:0005737">
    <property type="term" value="C:cytoplasm"/>
    <property type="evidence" value="ECO:0007669"/>
    <property type="project" value="TreeGrafter"/>
</dbReference>
<feature type="domain" description="RING-type" evidence="7">
    <location>
        <begin position="866"/>
        <end position="913"/>
    </location>
</feature>
<dbReference type="Gene3D" id="3.30.40.10">
    <property type="entry name" value="Zinc/RING finger domain, C3HC4 (zinc finger)"/>
    <property type="match status" value="1"/>
</dbReference>
<evidence type="ECO:0000256" key="6">
    <source>
        <dbReference type="SAM" id="MobiDB-lite"/>
    </source>
</evidence>
<feature type="compositionally biased region" description="Basic and acidic residues" evidence="6">
    <location>
        <begin position="364"/>
        <end position="374"/>
    </location>
</feature>
<dbReference type="InterPro" id="IPR044063">
    <property type="entry name" value="ZF_RING_GID"/>
</dbReference>
<evidence type="ECO:0000259" key="8">
    <source>
        <dbReference type="PROSITE" id="PS51867"/>
    </source>
</evidence>
<dbReference type="OMA" id="ILRMIMR"/>
<dbReference type="AlphaFoldDB" id="A0A061D0Q5"/>
<feature type="region of interest" description="Disordered" evidence="6">
    <location>
        <begin position="425"/>
        <end position="444"/>
    </location>
</feature>
<keyword evidence="10" id="KW-1185">Reference proteome</keyword>
<dbReference type="PROSITE" id="PS51867">
    <property type="entry name" value="ZF_RING_GID"/>
    <property type="match status" value="1"/>
</dbReference>
<dbReference type="STRING" id="5866.A0A061D0Q5"/>
<dbReference type="GO" id="GO:0061630">
    <property type="term" value="F:ubiquitin protein ligase activity"/>
    <property type="evidence" value="ECO:0007669"/>
    <property type="project" value="InterPro"/>
</dbReference>
<dbReference type="InterPro" id="IPR001841">
    <property type="entry name" value="Znf_RING"/>
</dbReference>
<dbReference type="PROSITE" id="PS50089">
    <property type="entry name" value="ZF_RING_2"/>
    <property type="match status" value="1"/>
</dbReference>
<gene>
    <name evidence="9" type="ORF">BBBOND_0106900</name>
</gene>
<feature type="region of interest" description="Disordered" evidence="6">
    <location>
        <begin position="47"/>
        <end position="96"/>
    </location>
</feature>
<evidence type="ECO:0000256" key="2">
    <source>
        <dbReference type="ARBA" id="ARBA00022771"/>
    </source>
</evidence>
<dbReference type="OrthoDB" id="1933281at2759"/>
<evidence type="ECO:0000256" key="3">
    <source>
        <dbReference type="ARBA" id="ARBA00022833"/>
    </source>
</evidence>
<keyword evidence="3" id="KW-0862">Zinc</keyword>
<feature type="compositionally biased region" description="Polar residues" evidence="6">
    <location>
        <begin position="47"/>
        <end position="73"/>
    </location>
</feature>
<dbReference type="PROSITE" id="PS00518">
    <property type="entry name" value="ZF_RING_1"/>
    <property type="match status" value="1"/>
</dbReference>
<feature type="zinc finger region" description="RING-Gid-type" evidence="5">
    <location>
        <begin position="869"/>
        <end position="913"/>
    </location>
</feature>
<evidence type="ECO:0000256" key="5">
    <source>
        <dbReference type="PROSITE-ProRule" id="PRU01215"/>
    </source>
</evidence>
<dbReference type="VEuPathDB" id="PiroplasmaDB:BBBOND_0106900"/>
<dbReference type="GO" id="GO:0005634">
    <property type="term" value="C:nucleus"/>
    <property type="evidence" value="ECO:0007669"/>
    <property type="project" value="TreeGrafter"/>
</dbReference>